<organism evidence="1 2">
    <name type="scientific">Aquamicrobium lusatiense</name>
    <dbReference type="NCBI Taxonomy" id="89772"/>
    <lineage>
        <taxon>Bacteria</taxon>
        <taxon>Pseudomonadati</taxon>
        <taxon>Pseudomonadota</taxon>
        <taxon>Alphaproteobacteria</taxon>
        <taxon>Hyphomicrobiales</taxon>
        <taxon>Phyllobacteriaceae</taxon>
        <taxon>Aquamicrobium</taxon>
    </lineage>
</organism>
<protein>
    <submittedName>
        <fullName evidence="1">Uncharacterized protein</fullName>
    </submittedName>
</protein>
<dbReference type="Proteomes" id="UP000533306">
    <property type="component" value="Unassembled WGS sequence"/>
</dbReference>
<keyword evidence="2" id="KW-1185">Reference proteome</keyword>
<sequence>MIIDSSGTTSRCAKIAAITLRNMSVVSRRSRFLVKTGPITGNWTV</sequence>
<dbReference type="EMBL" id="JACHEU010000006">
    <property type="protein sequence ID" value="MBB6014558.1"/>
    <property type="molecule type" value="Genomic_DNA"/>
</dbReference>
<comment type="caution">
    <text evidence="1">The sequence shown here is derived from an EMBL/GenBank/DDBJ whole genome shotgun (WGS) entry which is preliminary data.</text>
</comment>
<accession>A0A7W9S7S9</accession>
<dbReference type="AlphaFoldDB" id="A0A7W9S7S9"/>
<name>A0A7W9S7S9_9HYPH</name>
<proteinExistence type="predicted"/>
<evidence type="ECO:0000313" key="1">
    <source>
        <dbReference type="EMBL" id="MBB6014558.1"/>
    </source>
</evidence>
<reference evidence="1 2" key="1">
    <citation type="submission" date="2020-08" db="EMBL/GenBank/DDBJ databases">
        <title>Genomic Encyclopedia of Type Strains, Phase IV (KMG-IV): sequencing the most valuable type-strain genomes for metagenomic binning, comparative biology and taxonomic classification.</title>
        <authorList>
            <person name="Goeker M."/>
        </authorList>
    </citation>
    <scope>NUCLEOTIDE SEQUENCE [LARGE SCALE GENOMIC DNA]</scope>
    <source>
        <strain evidence="1 2">DSM 11099</strain>
    </source>
</reference>
<evidence type="ECO:0000313" key="2">
    <source>
        <dbReference type="Proteomes" id="UP000533306"/>
    </source>
</evidence>
<gene>
    <name evidence="1" type="ORF">HNR59_003953</name>
</gene>